<evidence type="ECO:0000259" key="1">
    <source>
        <dbReference type="Pfam" id="PF02441"/>
    </source>
</evidence>
<dbReference type="Proteomes" id="UP001597045">
    <property type="component" value="Unassembled WGS sequence"/>
</dbReference>
<gene>
    <name evidence="2" type="ORF">ACFQ1S_00565</name>
</gene>
<proteinExistence type="predicted"/>
<evidence type="ECO:0000313" key="3">
    <source>
        <dbReference type="Proteomes" id="UP001597045"/>
    </source>
</evidence>
<name>A0ABW3M0H6_9PSEU</name>
<protein>
    <submittedName>
        <fullName evidence="2">Flavoprotein</fullName>
    </submittedName>
</protein>
<dbReference type="EMBL" id="JBHTIS010000011">
    <property type="protein sequence ID" value="MFD1044191.1"/>
    <property type="molecule type" value="Genomic_DNA"/>
</dbReference>
<reference evidence="3" key="1">
    <citation type="journal article" date="2019" name="Int. J. Syst. Evol. Microbiol.">
        <title>The Global Catalogue of Microorganisms (GCM) 10K type strain sequencing project: providing services to taxonomists for standard genome sequencing and annotation.</title>
        <authorList>
            <consortium name="The Broad Institute Genomics Platform"/>
            <consortium name="The Broad Institute Genome Sequencing Center for Infectious Disease"/>
            <person name="Wu L."/>
            <person name="Ma J."/>
        </authorList>
    </citation>
    <scope>NUCLEOTIDE SEQUENCE [LARGE SCALE GENOMIC DNA]</scope>
    <source>
        <strain evidence="3">JCM 31486</strain>
    </source>
</reference>
<keyword evidence="3" id="KW-1185">Reference proteome</keyword>
<dbReference type="Pfam" id="PF02441">
    <property type="entry name" value="Flavoprotein"/>
    <property type="match status" value="1"/>
</dbReference>
<sequence>MKGDSQSKVLYLVSCAAPPTQAVGELVDLLQADGWAVCLVLTPRAAGWVDRDALAQLTGHPVRDDYKLPDDPESLPLADAVVVAPATFNTINKWVAGINDTFALGVLNEALGLRLPVTIVPYAKATLAAHPVFDANLRTLAQWGVQVLPNEVIRVDRRSFDWSPVVEALR</sequence>
<evidence type="ECO:0000313" key="2">
    <source>
        <dbReference type="EMBL" id="MFD1044191.1"/>
    </source>
</evidence>
<dbReference type="InterPro" id="IPR003382">
    <property type="entry name" value="Flavoprotein"/>
</dbReference>
<dbReference type="Gene3D" id="3.40.50.1950">
    <property type="entry name" value="Flavin prenyltransferase-like"/>
    <property type="match status" value="1"/>
</dbReference>
<organism evidence="2 3">
    <name type="scientific">Kibdelosporangium lantanae</name>
    <dbReference type="NCBI Taxonomy" id="1497396"/>
    <lineage>
        <taxon>Bacteria</taxon>
        <taxon>Bacillati</taxon>
        <taxon>Actinomycetota</taxon>
        <taxon>Actinomycetes</taxon>
        <taxon>Pseudonocardiales</taxon>
        <taxon>Pseudonocardiaceae</taxon>
        <taxon>Kibdelosporangium</taxon>
    </lineage>
</organism>
<dbReference type="InterPro" id="IPR036551">
    <property type="entry name" value="Flavin_trans-like"/>
</dbReference>
<accession>A0ABW3M0H6</accession>
<comment type="caution">
    <text evidence="2">The sequence shown here is derived from an EMBL/GenBank/DDBJ whole genome shotgun (WGS) entry which is preliminary data.</text>
</comment>
<dbReference type="SUPFAM" id="SSF52507">
    <property type="entry name" value="Homo-oligomeric flavin-containing Cys decarboxylases, HFCD"/>
    <property type="match status" value="1"/>
</dbReference>
<feature type="domain" description="Flavoprotein" evidence="1">
    <location>
        <begin position="12"/>
        <end position="149"/>
    </location>
</feature>